<dbReference type="InterPro" id="IPR015943">
    <property type="entry name" value="WD40/YVTN_repeat-like_dom_sf"/>
</dbReference>
<evidence type="ECO:0000259" key="3">
    <source>
        <dbReference type="Pfam" id="PF13360"/>
    </source>
</evidence>
<feature type="compositionally biased region" description="Low complexity" evidence="1">
    <location>
        <begin position="57"/>
        <end position="66"/>
    </location>
</feature>
<keyword evidence="2" id="KW-1133">Transmembrane helix</keyword>
<dbReference type="EMBL" id="AXCW01000091">
    <property type="protein sequence ID" value="EYR63466.1"/>
    <property type="molecule type" value="Genomic_DNA"/>
</dbReference>
<dbReference type="SUPFAM" id="SSF50969">
    <property type="entry name" value="YVTN repeat-like/Quinoprotein amine dehydrogenase"/>
    <property type="match status" value="1"/>
</dbReference>
<comment type="caution">
    <text evidence="4">The sequence shown here is derived from an EMBL/GenBank/DDBJ whole genome shotgun (WGS) entry which is preliminary data.</text>
</comment>
<evidence type="ECO:0000256" key="1">
    <source>
        <dbReference type="SAM" id="MobiDB-lite"/>
    </source>
</evidence>
<feature type="compositionally biased region" description="Basic residues" evidence="1">
    <location>
        <begin position="16"/>
        <end position="41"/>
    </location>
</feature>
<feature type="domain" description="Pyrrolo-quinoline quinone repeat" evidence="3">
    <location>
        <begin position="468"/>
        <end position="571"/>
    </location>
</feature>
<feature type="compositionally biased region" description="Basic and acidic residues" evidence="1">
    <location>
        <begin position="143"/>
        <end position="157"/>
    </location>
</feature>
<dbReference type="Pfam" id="PF13360">
    <property type="entry name" value="PQQ_2"/>
    <property type="match status" value="1"/>
</dbReference>
<proteinExistence type="predicted"/>
<keyword evidence="2" id="KW-0812">Transmembrane</keyword>
<protein>
    <recommendedName>
        <fullName evidence="3">Pyrrolo-quinoline quinone repeat domain-containing protein</fullName>
    </recommendedName>
</protein>
<keyword evidence="2" id="KW-0472">Membrane</keyword>
<keyword evidence="5" id="KW-1185">Reference proteome</keyword>
<evidence type="ECO:0000313" key="5">
    <source>
        <dbReference type="Proteomes" id="UP000019753"/>
    </source>
</evidence>
<dbReference type="InterPro" id="IPR011047">
    <property type="entry name" value="Quinoprotein_ADH-like_sf"/>
</dbReference>
<accession>A0A021VQP4</accession>
<gene>
    <name evidence="4" type="ORF">N866_20305</name>
</gene>
<evidence type="ECO:0000256" key="2">
    <source>
        <dbReference type="SAM" id="Phobius"/>
    </source>
</evidence>
<dbReference type="InterPro" id="IPR011044">
    <property type="entry name" value="Quino_amine_DH_bsu"/>
</dbReference>
<name>A0A021VQP4_9CELL</name>
<dbReference type="Gene3D" id="2.130.10.10">
    <property type="entry name" value="YVTN repeat-like/Quinoprotein amine dehydrogenase"/>
    <property type="match status" value="1"/>
</dbReference>
<feature type="region of interest" description="Disordered" evidence="1">
    <location>
        <begin position="1"/>
        <end position="128"/>
    </location>
</feature>
<feature type="region of interest" description="Disordered" evidence="1">
    <location>
        <begin position="140"/>
        <end position="173"/>
    </location>
</feature>
<dbReference type="InterPro" id="IPR002372">
    <property type="entry name" value="PQQ_rpt_dom"/>
</dbReference>
<dbReference type="Proteomes" id="UP000019753">
    <property type="component" value="Unassembled WGS sequence"/>
</dbReference>
<organism evidence="4 5">
    <name type="scientific">Actinotalea ferrariae CF5-4</name>
    <dbReference type="NCBI Taxonomy" id="948458"/>
    <lineage>
        <taxon>Bacteria</taxon>
        <taxon>Bacillati</taxon>
        <taxon>Actinomycetota</taxon>
        <taxon>Actinomycetes</taxon>
        <taxon>Micrococcales</taxon>
        <taxon>Cellulomonadaceae</taxon>
        <taxon>Actinotalea</taxon>
    </lineage>
</organism>
<reference evidence="4 5" key="1">
    <citation type="submission" date="2014-01" db="EMBL/GenBank/DDBJ databases">
        <title>Actinotalea ferrariae CF5-4.</title>
        <authorList>
            <person name="Chen F."/>
            <person name="Li Y."/>
            <person name="Wang G."/>
        </authorList>
    </citation>
    <scope>NUCLEOTIDE SEQUENCE [LARGE SCALE GENOMIC DNA]</scope>
    <source>
        <strain evidence="4 5">CF5-4</strain>
    </source>
</reference>
<dbReference type="AlphaFoldDB" id="A0A021VQP4"/>
<sequence length="585" mass="60926">MGRRPAHRAPGMAPRARGRRAAPAAHRRRRGGPPRAGRHAVRQPPGRGGPVRCGAVAHAAGPGHQGRAARPRPPARRVRGRHHRAGLSPRRGLSGPVATTYPRRMRRRTDGVTPGRPVGSAPQHGPAGVVTVHEVDVELVEDAEPRSARVRSRDPDRRRSRPATARGAEPAARRHLGGLATGAALALVGVLVLGLNVATEARSTAAAARVAAAPGVLDAVTGFGVSWTRTDVQLLGVVEDVVLVSSAGRMAEALDARTGAVLWTVGEPGGSGWCTLLSSDQPGIQFERTTPWTPAGEDLACHRSGWWSDGPTDPLRRRTLVEVVDTATGRTTGRLEEDGRLVTSMLVAGDLVPVVARDDGSVVVSRWEPGAARTRWRTVSGPGLATPDAVGTAVLQDGRTLTVRGHTRLTVALADGSPLASHVPALARRRTAGTPPTPPVTDVPDPVALVAGPEGTRVVEPGQGRAVRELWRLPRGTTPVPVADVAGVLVLAGTAQVAAHERRTGRVLWRTETAAAVDPVALTDGVVVLLPVPGDGTTDLAAVRLADGLELWREPLPPGTRLLVPAGAAVVVQARDGVVGVPVSP</sequence>
<dbReference type="SUPFAM" id="SSF50998">
    <property type="entry name" value="Quinoprotein alcohol dehydrogenase-like"/>
    <property type="match status" value="1"/>
</dbReference>
<feature type="transmembrane region" description="Helical" evidence="2">
    <location>
        <begin position="176"/>
        <end position="195"/>
    </location>
</feature>
<feature type="compositionally biased region" description="Basic residues" evidence="1">
    <location>
        <begin position="67"/>
        <end position="85"/>
    </location>
</feature>
<evidence type="ECO:0000313" key="4">
    <source>
        <dbReference type="EMBL" id="EYR63466.1"/>
    </source>
</evidence>